<feature type="region of interest" description="Disordered" evidence="1">
    <location>
        <begin position="135"/>
        <end position="158"/>
    </location>
</feature>
<organism evidence="2 3">
    <name type="scientific">Colocasia esculenta</name>
    <name type="common">Wild taro</name>
    <name type="synonym">Arum esculentum</name>
    <dbReference type="NCBI Taxonomy" id="4460"/>
    <lineage>
        <taxon>Eukaryota</taxon>
        <taxon>Viridiplantae</taxon>
        <taxon>Streptophyta</taxon>
        <taxon>Embryophyta</taxon>
        <taxon>Tracheophyta</taxon>
        <taxon>Spermatophyta</taxon>
        <taxon>Magnoliopsida</taxon>
        <taxon>Liliopsida</taxon>
        <taxon>Araceae</taxon>
        <taxon>Aroideae</taxon>
        <taxon>Colocasieae</taxon>
        <taxon>Colocasia</taxon>
    </lineage>
</organism>
<dbReference type="EMBL" id="NMUH01001165">
    <property type="protein sequence ID" value="MQL89639.1"/>
    <property type="molecule type" value="Genomic_DNA"/>
</dbReference>
<gene>
    <name evidence="2" type="ORF">Taro_022221</name>
</gene>
<sequence length="158" mass="17097">MVCVLPGSVEATRGCLPPQGTASHQTWDCNPRRPEEPHPPAECFPLTRRPQRSMCLCKEKKRANGKSLVKGNKGERPVSHANRGCENPPATAEEEGSGVLPRAAGCEGPAFLLARLFRAGGVSRFGKSFREMKLSAQTNKGRRAQISATNSRKCKPSS</sequence>
<proteinExistence type="predicted"/>
<dbReference type="Proteomes" id="UP000652761">
    <property type="component" value="Unassembled WGS sequence"/>
</dbReference>
<feature type="region of interest" description="Disordered" evidence="1">
    <location>
        <begin position="63"/>
        <end position="98"/>
    </location>
</feature>
<dbReference type="AlphaFoldDB" id="A0A843VDU6"/>
<name>A0A843VDU6_COLES</name>
<evidence type="ECO:0000256" key="1">
    <source>
        <dbReference type="SAM" id="MobiDB-lite"/>
    </source>
</evidence>
<protein>
    <submittedName>
        <fullName evidence="2">Uncharacterized protein</fullName>
    </submittedName>
</protein>
<evidence type="ECO:0000313" key="2">
    <source>
        <dbReference type="EMBL" id="MQL89639.1"/>
    </source>
</evidence>
<reference evidence="2" key="1">
    <citation type="submission" date="2017-07" db="EMBL/GenBank/DDBJ databases">
        <title>Taro Niue Genome Assembly and Annotation.</title>
        <authorList>
            <person name="Atibalentja N."/>
            <person name="Keating K."/>
            <person name="Fields C.J."/>
        </authorList>
    </citation>
    <scope>NUCLEOTIDE SEQUENCE</scope>
    <source>
        <strain evidence="2">Niue_2</strain>
        <tissue evidence="2">Leaf</tissue>
    </source>
</reference>
<keyword evidence="3" id="KW-1185">Reference proteome</keyword>
<accession>A0A843VDU6</accession>
<evidence type="ECO:0000313" key="3">
    <source>
        <dbReference type="Proteomes" id="UP000652761"/>
    </source>
</evidence>
<comment type="caution">
    <text evidence="2">The sequence shown here is derived from an EMBL/GenBank/DDBJ whole genome shotgun (WGS) entry which is preliminary data.</text>
</comment>